<evidence type="ECO:0000313" key="2">
    <source>
        <dbReference type="Proteomes" id="UP001327027"/>
    </source>
</evidence>
<organism evidence="1 2">
    <name type="scientific">Aquimarina gracilis</name>
    <dbReference type="NCBI Taxonomy" id="874422"/>
    <lineage>
        <taxon>Bacteria</taxon>
        <taxon>Pseudomonadati</taxon>
        <taxon>Bacteroidota</taxon>
        <taxon>Flavobacteriia</taxon>
        <taxon>Flavobacteriales</taxon>
        <taxon>Flavobacteriaceae</taxon>
        <taxon>Aquimarina</taxon>
    </lineage>
</organism>
<protein>
    <submittedName>
        <fullName evidence="1">DUF5908 family protein</fullName>
    </submittedName>
</protein>
<accession>A0ABU5ZPM8</accession>
<dbReference type="Proteomes" id="UP001327027">
    <property type="component" value="Unassembled WGS sequence"/>
</dbReference>
<sequence length="54" mass="6108">MAVEIREIVIRAVISDDQEPNVISNSEGDALDKNKMVQECVNQVLKVLKNKNLR</sequence>
<dbReference type="Pfam" id="PF19265">
    <property type="entry name" value="DUF5908"/>
    <property type="match status" value="1"/>
</dbReference>
<dbReference type="EMBL" id="JAYKLX010000001">
    <property type="protein sequence ID" value="MEB3344055.1"/>
    <property type="molecule type" value="Genomic_DNA"/>
</dbReference>
<gene>
    <name evidence="1" type="ORF">U6A24_01205</name>
</gene>
<dbReference type="InterPro" id="IPR045459">
    <property type="entry name" value="DUF5908"/>
</dbReference>
<comment type="caution">
    <text evidence="1">The sequence shown here is derived from an EMBL/GenBank/DDBJ whole genome shotgun (WGS) entry which is preliminary data.</text>
</comment>
<keyword evidence="2" id="KW-1185">Reference proteome</keyword>
<dbReference type="RefSeq" id="WP_324178108.1">
    <property type="nucleotide sequence ID" value="NZ_BAABAW010000016.1"/>
</dbReference>
<proteinExistence type="predicted"/>
<evidence type="ECO:0000313" key="1">
    <source>
        <dbReference type="EMBL" id="MEB3344055.1"/>
    </source>
</evidence>
<reference evidence="1 2" key="1">
    <citation type="journal article" date="2013" name="Int. J. Syst. Evol. Microbiol.">
        <title>Aquimarina gracilis sp. nov., isolated from the gut microflora of a mussel, Mytilus coruscus, and emended description of Aquimarina spongiae.</title>
        <authorList>
            <person name="Park S.C."/>
            <person name="Choe H.N."/>
            <person name="Baik K.S."/>
            <person name="Seong C.N."/>
        </authorList>
    </citation>
    <scope>NUCLEOTIDE SEQUENCE [LARGE SCALE GENOMIC DNA]</scope>
    <source>
        <strain evidence="1 2">PSC32</strain>
    </source>
</reference>
<name>A0ABU5ZPM8_9FLAO</name>